<dbReference type="Proteomes" id="UP000076066">
    <property type="component" value="Chromosome"/>
</dbReference>
<evidence type="ECO:0000313" key="3">
    <source>
        <dbReference type="Proteomes" id="UP000076066"/>
    </source>
</evidence>
<dbReference type="RefSeq" id="WP_066131781.1">
    <property type="nucleotide sequence ID" value="NZ_CP014525.1"/>
</dbReference>
<organism evidence="2 3">
    <name type="scientific">Haematospirillum jordaniae</name>
    <dbReference type="NCBI Taxonomy" id="1549855"/>
    <lineage>
        <taxon>Bacteria</taxon>
        <taxon>Pseudomonadati</taxon>
        <taxon>Pseudomonadota</taxon>
        <taxon>Alphaproteobacteria</taxon>
        <taxon>Rhodospirillales</taxon>
        <taxon>Novispirillaceae</taxon>
        <taxon>Haematospirillum</taxon>
    </lineage>
</organism>
<keyword evidence="1" id="KW-1133">Transmembrane helix</keyword>
<sequence length="218" mass="23523">MTDPVDESSRRSVLLGGTTTLFLSLSLLLLGFFIILVSSSRYDSHRATPVLSGVARAFSDSRHHDGLVDQELFTGRHGRWLSSARSFEAALTRALTTDLRVLPVIHYVGADTLRALLPVESLFEPGKASFRSERQAFLDHLVAVLSSPPAGFSCEMSVLIQVSAMDRVGEVLLAEQRVVGFASLAAARGMPLSQLVVGEEIGKEGDLVLAFRLMPDGG</sequence>
<gene>
    <name evidence="2" type="ORF">AY555_00110</name>
</gene>
<keyword evidence="1" id="KW-0472">Membrane</keyword>
<evidence type="ECO:0008006" key="4">
    <source>
        <dbReference type="Google" id="ProtNLM"/>
    </source>
</evidence>
<dbReference type="EMBL" id="CP014525">
    <property type="protein sequence ID" value="AMW33833.1"/>
    <property type="molecule type" value="Genomic_DNA"/>
</dbReference>
<dbReference type="KEGG" id="hjo:AY555_00110"/>
<keyword evidence="3" id="KW-1185">Reference proteome</keyword>
<evidence type="ECO:0000256" key="1">
    <source>
        <dbReference type="SAM" id="Phobius"/>
    </source>
</evidence>
<dbReference type="STRING" id="1549855.AY555_00110"/>
<dbReference type="AlphaFoldDB" id="A0A143DC18"/>
<dbReference type="GeneID" id="53315567"/>
<feature type="transmembrane region" description="Helical" evidence="1">
    <location>
        <begin position="12"/>
        <end position="37"/>
    </location>
</feature>
<name>A0A143DC18_9PROT</name>
<proteinExistence type="predicted"/>
<reference evidence="2 3" key="1">
    <citation type="submission" date="2016-02" db="EMBL/GenBank/DDBJ databases">
        <title>Complete Genome of H5569, the type strain of the newly described species Haematospirillium jordaniae.</title>
        <authorList>
            <person name="Nicholson A.C."/>
            <person name="Humrighouse B.W."/>
            <person name="Loparov V."/>
            <person name="McQuiston J.R."/>
        </authorList>
    </citation>
    <scope>NUCLEOTIDE SEQUENCE [LARGE SCALE GENOMIC DNA]</scope>
    <source>
        <strain evidence="2 3">H5569</strain>
    </source>
</reference>
<accession>A0A143DC18</accession>
<evidence type="ECO:0000313" key="2">
    <source>
        <dbReference type="EMBL" id="AMW33833.1"/>
    </source>
</evidence>
<keyword evidence="1" id="KW-0812">Transmembrane</keyword>
<protein>
    <recommendedName>
        <fullName evidence="4">Motility protein B-like N-terminal domain-containing protein</fullName>
    </recommendedName>
</protein>
<dbReference type="OrthoDB" id="7303741at2"/>